<sequence length="418" mass="45605">MTEDRFETRLSLASRRPVKSHGYVNPKLVRGSTVLYPSCAARREIGKRRLEQEEIYGLYGSETHFALENVVAEIEGGTHCQIVSSGLAAITVPLLAWLKAGDHMLVPDSVYGPTRRFCDSVLARYGVATTYYDPLIAEDRLAALMRPQTTAIFSESPGSHTFEVQDVPMLARVAHAHGAKLFMDNTWGIRTFQPFRHGVDVSIQALTKYVGGHSDIVLGAITVATDEDWAWLRAGALDLGQYASPDDCWLALRGARTLTVRLAEQERAALAVATWLADRPEVLRVLHPALPSCPGHEFWKRDFTGACGLFGVVFQPEHDYDAVCAMADALRLFGIGASWGGYESLALPTTNTITRTEGTGRFGGEMLRLQIGLEHTDDLIADLEQGLAVLRGQARTTCASPPCMAGELQDGFSPDGTA</sequence>
<evidence type="ECO:0000256" key="1">
    <source>
        <dbReference type="ARBA" id="ARBA00001933"/>
    </source>
</evidence>
<evidence type="ECO:0000256" key="4">
    <source>
        <dbReference type="ARBA" id="ARBA00023239"/>
    </source>
</evidence>
<dbReference type="FunFam" id="3.40.640.10:FF:000046">
    <property type="entry name" value="Cystathionine gamma-lyase"/>
    <property type="match status" value="1"/>
</dbReference>
<dbReference type="GO" id="GO:0047804">
    <property type="term" value="F:cysteine-S-conjugate beta-lyase activity"/>
    <property type="evidence" value="ECO:0007669"/>
    <property type="project" value="UniProtKB-EC"/>
</dbReference>
<accession>A5G0S7</accession>
<evidence type="ECO:0000256" key="8">
    <source>
        <dbReference type="PIRSR" id="PIRSR001434-2"/>
    </source>
</evidence>
<protein>
    <submittedName>
        <fullName evidence="10">Cystathionine beta-lyase</fullName>
        <ecNumber evidence="10">4.4.1.8</ecNumber>
    </submittedName>
</protein>
<dbReference type="EC" id="4.4.1.8" evidence="10"/>
<dbReference type="GO" id="GO:0019450">
    <property type="term" value="P:L-cysteine catabolic process to pyruvate"/>
    <property type="evidence" value="ECO:0007669"/>
    <property type="project" value="TreeGrafter"/>
</dbReference>
<evidence type="ECO:0000256" key="5">
    <source>
        <dbReference type="ARBA" id="ARBA00046315"/>
    </source>
</evidence>
<dbReference type="InterPro" id="IPR054542">
    <property type="entry name" value="Cys_met_metab_PP"/>
</dbReference>
<dbReference type="Pfam" id="PF01053">
    <property type="entry name" value="Cys_Met_Meta_PP"/>
    <property type="match status" value="1"/>
</dbReference>
<dbReference type="RefSeq" id="WP_007422205.1">
    <property type="nucleotide sequence ID" value="NC_009484.1"/>
</dbReference>
<feature type="modified residue" description="N6-(pyridoxal phosphate)lysine" evidence="8">
    <location>
        <position position="208"/>
    </location>
</feature>
<evidence type="ECO:0000256" key="2">
    <source>
        <dbReference type="ARBA" id="ARBA00009077"/>
    </source>
</evidence>
<comment type="catalytic activity">
    <reaction evidence="7">
        <text>an S-substituted L-cysteine + H2O = a thiol + pyruvate + NH4(+)</text>
        <dbReference type="Rhea" id="RHEA:18121"/>
        <dbReference type="ChEBI" id="CHEBI:15361"/>
        <dbReference type="ChEBI" id="CHEBI:15377"/>
        <dbReference type="ChEBI" id="CHEBI:28938"/>
        <dbReference type="ChEBI" id="CHEBI:29256"/>
        <dbReference type="ChEBI" id="CHEBI:58717"/>
        <dbReference type="EC" id="4.4.1.13"/>
    </reaction>
</comment>
<dbReference type="InterPro" id="IPR000277">
    <property type="entry name" value="Cys/Met-Metab_PyrdxlP-dep_enz"/>
</dbReference>
<dbReference type="PANTHER" id="PTHR43500:SF1">
    <property type="entry name" value="CYSTATHIONINE BETA-LYASE-RELATED"/>
    <property type="match status" value="1"/>
</dbReference>
<comment type="pathway">
    <text evidence="5">Amino-acid biosynthesis; L-methionine biosynthesis via de novo pathway; L-homocysteine from L-cystathionine: step 1/1.</text>
</comment>
<reference evidence="10 11" key="1">
    <citation type="submission" date="2007-05" db="EMBL/GenBank/DDBJ databases">
        <title>Complete sequence of chromosome of Acidiphilium cryptum JF-5.</title>
        <authorList>
            <consortium name="US DOE Joint Genome Institute"/>
            <person name="Copeland A."/>
            <person name="Lucas S."/>
            <person name="Lapidus A."/>
            <person name="Barry K."/>
            <person name="Detter J.C."/>
            <person name="Glavina del Rio T."/>
            <person name="Hammon N."/>
            <person name="Israni S."/>
            <person name="Dalin E."/>
            <person name="Tice H."/>
            <person name="Pitluck S."/>
            <person name="Sims D."/>
            <person name="Brettin T."/>
            <person name="Bruce D."/>
            <person name="Han C."/>
            <person name="Schmutz J."/>
            <person name="Larimer F."/>
            <person name="Land M."/>
            <person name="Hauser L."/>
            <person name="Kyrpides N."/>
            <person name="Kim E."/>
            <person name="Magnuson T."/>
            <person name="Richardson P."/>
        </authorList>
    </citation>
    <scope>NUCLEOTIDE SEQUENCE [LARGE SCALE GENOMIC DNA]</scope>
    <source>
        <strain evidence="10 11">JF-5</strain>
    </source>
</reference>
<dbReference type="GO" id="GO:0019346">
    <property type="term" value="P:transsulfuration"/>
    <property type="evidence" value="ECO:0007669"/>
    <property type="project" value="InterPro"/>
</dbReference>
<name>A5G0S7_ACICJ</name>
<dbReference type="GO" id="GO:0030170">
    <property type="term" value="F:pyridoxal phosphate binding"/>
    <property type="evidence" value="ECO:0007669"/>
    <property type="project" value="InterPro"/>
</dbReference>
<comment type="similarity">
    <text evidence="2 9">Belongs to the trans-sulfuration enzymes family.</text>
</comment>
<organism evidence="10 11">
    <name type="scientific">Acidiphilium cryptum (strain JF-5)</name>
    <dbReference type="NCBI Taxonomy" id="349163"/>
    <lineage>
        <taxon>Bacteria</taxon>
        <taxon>Pseudomonadati</taxon>
        <taxon>Pseudomonadota</taxon>
        <taxon>Alphaproteobacteria</taxon>
        <taxon>Acetobacterales</taxon>
        <taxon>Acidocellaceae</taxon>
        <taxon>Acidiphilium</taxon>
    </lineage>
</organism>
<evidence type="ECO:0000313" key="10">
    <source>
        <dbReference type="EMBL" id="ABQ31459.1"/>
    </source>
</evidence>
<evidence type="ECO:0000256" key="6">
    <source>
        <dbReference type="ARBA" id="ARBA00047517"/>
    </source>
</evidence>
<evidence type="ECO:0000256" key="3">
    <source>
        <dbReference type="ARBA" id="ARBA00022898"/>
    </source>
</evidence>
<dbReference type="AlphaFoldDB" id="A5G0S7"/>
<gene>
    <name evidence="10" type="ordered locus">Acry_2264</name>
</gene>
<dbReference type="Proteomes" id="UP000000245">
    <property type="component" value="Chromosome"/>
</dbReference>
<keyword evidence="3 8" id="KW-0663">Pyridoxal phosphate</keyword>
<dbReference type="HOGENOM" id="CLU_018986_5_1_5"/>
<dbReference type="PIRSF" id="PIRSF001434">
    <property type="entry name" value="CGS"/>
    <property type="match status" value="1"/>
</dbReference>
<dbReference type="InterPro" id="IPR006233">
    <property type="entry name" value="Cys_b_lyase_bac"/>
</dbReference>
<dbReference type="KEGG" id="acr:Acry_2264"/>
<dbReference type="PROSITE" id="PS00868">
    <property type="entry name" value="CYS_MET_METAB_PP"/>
    <property type="match status" value="1"/>
</dbReference>
<dbReference type="InterPro" id="IPR015421">
    <property type="entry name" value="PyrdxlP-dep_Trfase_major"/>
</dbReference>
<comment type="cofactor">
    <cofactor evidence="1 9">
        <name>pyridoxal 5'-phosphate</name>
        <dbReference type="ChEBI" id="CHEBI:597326"/>
    </cofactor>
</comment>
<dbReference type="eggNOG" id="COG0626">
    <property type="taxonomic scope" value="Bacteria"/>
</dbReference>
<evidence type="ECO:0000313" key="11">
    <source>
        <dbReference type="Proteomes" id="UP000000245"/>
    </source>
</evidence>
<keyword evidence="4 10" id="KW-0456">Lyase</keyword>
<dbReference type="EMBL" id="CP000697">
    <property type="protein sequence ID" value="ABQ31459.1"/>
    <property type="molecule type" value="Genomic_DNA"/>
</dbReference>
<dbReference type="NCBIfam" id="TIGR01324">
    <property type="entry name" value="cysta_beta_ly_B"/>
    <property type="match status" value="1"/>
</dbReference>
<dbReference type="STRING" id="349163.Acry_2264"/>
<dbReference type="InterPro" id="IPR015422">
    <property type="entry name" value="PyrdxlP-dep_Trfase_small"/>
</dbReference>
<evidence type="ECO:0000256" key="9">
    <source>
        <dbReference type="RuleBase" id="RU362118"/>
    </source>
</evidence>
<dbReference type="SUPFAM" id="SSF53383">
    <property type="entry name" value="PLP-dependent transferases"/>
    <property type="match status" value="1"/>
</dbReference>
<dbReference type="Gene3D" id="3.90.1150.10">
    <property type="entry name" value="Aspartate Aminotransferase, domain 1"/>
    <property type="match status" value="1"/>
</dbReference>
<dbReference type="PANTHER" id="PTHR43500">
    <property type="entry name" value="CYSTATHIONINE BETA-LYASE-RELATED"/>
    <property type="match status" value="1"/>
</dbReference>
<proteinExistence type="inferred from homology"/>
<keyword evidence="11" id="KW-1185">Reference proteome</keyword>
<dbReference type="InterPro" id="IPR015424">
    <property type="entry name" value="PyrdxlP-dep_Trfase"/>
</dbReference>
<dbReference type="Gene3D" id="3.40.640.10">
    <property type="entry name" value="Type I PLP-dependent aspartate aminotransferase-like (Major domain)"/>
    <property type="match status" value="1"/>
</dbReference>
<evidence type="ECO:0000256" key="7">
    <source>
        <dbReference type="ARBA" id="ARBA00047625"/>
    </source>
</evidence>
<comment type="catalytic activity">
    <reaction evidence="6">
        <text>L,L-cystathionine + H2O = L-homocysteine + pyruvate + NH4(+)</text>
        <dbReference type="Rhea" id="RHEA:13965"/>
        <dbReference type="ChEBI" id="CHEBI:15361"/>
        <dbReference type="ChEBI" id="CHEBI:15377"/>
        <dbReference type="ChEBI" id="CHEBI:28938"/>
        <dbReference type="ChEBI" id="CHEBI:58161"/>
        <dbReference type="ChEBI" id="CHEBI:58199"/>
    </reaction>
</comment>